<gene>
    <name evidence="8" type="ORF">HHU12_23350</name>
</gene>
<dbReference type="PROSITE" id="PS00136">
    <property type="entry name" value="SUBTILASE_ASP"/>
    <property type="match status" value="1"/>
</dbReference>
<dbReference type="InterPro" id="IPR023828">
    <property type="entry name" value="Peptidase_S8_Ser-AS"/>
</dbReference>
<dbReference type="PANTHER" id="PTHR43806:SF11">
    <property type="entry name" value="CEREVISIN-RELATED"/>
    <property type="match status" value="1"/>
</dbReference>
<dbReference type="PRINTS" id="PR00723">
    <property type="entry name" value="SUBTILISIN"/>
</dbReference>
<comment type="caution">
    <text evidence="8">The sequence shown here is derived from an EMBL/GenBank/DDBJ whole genome shotgun (WGS) entry which is preliminary data.</text>
</comment>
<protein>
    <submittedName>
        <fullName evidence="8">S8 family peptidase</fullName>
    </submittedName>
</protein>
<evidence type="ECO:0000313" key="9">
    <source>
        <dbReference type="Proteomes" id="UP000576082"/>
    </source>
</evidence>
<dbReference type="InterPro" id="IPR000209">
    <property type="entry name" value="Peptidase_S8/S53_dom"/>
</dbReference>
<keyword evidence="9" id="KW-1185">Reference proteome</keyword>
<dbReference type="CDD" id="cd04077">
    <property type="entry name" value="Peptidases_S8_PCSK9_ProteinaseK_like"/>
    <property type="match status" value="1"/>
</dbReference>
<dbReference type="PANTHER" id="PTHR43806">
    <property type="entry name" value="PEPTIDASE S8"/>
    <property type="match status" value="1"/>
</dbReference>
<comment type="similarity">
    <text evidence="1 5 6">Belongs to the peptidase S8 family.</text>
</comment>
<dbReference type="PROSITE" id="PS00138">
    <property type="entry name" value="SUBTILASE_SER"/>
    <property type="match status" value="1"/>
</dbReference>
<evidence type="ECO:0000256" key="3">
    <source>
        <dbReference type="ARBA" id="ARBA00022801"/>
    </source>
</evidence>
<dbReference type="GO" id="GO:0004252">
    <property type="term" value="F:serine-type endopeptidase activity"/>
    <property type="evidence" value="ECO:0007669"/>
    <property type="project" value="UniProtKB-UniRule"/>
</dbReference>
<accession>A0A7X9XBN6</accession>
<keyword evidence="2 5" id="KW-0645">Protease</keyword>
<dbReference type="Pfam" id="PF00082">
    <property type="entry name" value="Peptidase_S8"/>
    <property type="match status" value="1"/>
</dbReference>
<keyword evidence="4 5" id="KW-0720">Serine protease</keyword>
<dbReference type="Gene3D" id="3.40.50.200">
    <property type="entry name" value="Peptidase S8/S53 domain"/>
    <property type="match status" value="1"/>
</dbReference>
<dbReference type="PROSITE" id="PS51892">
    <property type="entry name" value="SUBTILASE"/>
    <property type="match status" value="1"/>
</dbReference>
<feature type="active site" description="Charge relay system" evidence="5">
    <location>
        <position position="159"/>
    </location>
</feature>
<name>A0A7X9XBN6_9BACT</name>
<dbReference type="InterPro" id="IPR015500">
    <property type="entry name" value="Peptidase_S8_subtilisin-rel"/>
</dbReference>
<evidence type="ECO:0000256" key="2">
    <source>
        <dbReference type="ARBA" id="ARBA00022670"/>
    </source>
</evidence>
<evidence type="ECO:0000259" key="7">
    <source>
        <dbReference type="Pfam" id="PF00082"/>
    </source>
</evidence>
<dbReference type="GO" id="GO:0005615">
    <property type="term" value="C:extracellular space"/>
    <property type="evidence" value="ECO:0007669"/>
    <property type="project" value="TreeGrafter"/>
</dbReference>
<evidence type="ECO:0000313" key="8">
    <source>
        <dbReference type="EMBL" id="NME70931.1"/>
    </source>
</evidence>
<dbReference type="InterPro" id="IPR036852">
    <property type="entry name" value="Peptidase_S8/S53_dom_sf"/>
</dbReference>
<dbReference type="InterPro" id="IPR022398">
    <property type="entry name" value="Peptidase_S8_His-AS"/>
</dbReference>
<evidence type="ECO:0000256" key="6">
    <source>
        <dbReference type="RuleBase" id="RU003355"/>
    </source>
</evidence>
<dbReference type="GO" id="GO:0006508">
    <property type="term" value="P:proteolysis"/>
    <property type="evidence" value="ECO:0007669"/>
    <property type="project" value="UniProtKB-KW"/>
</dbReference>
<evidence type="ECO:0000256" key="4">
    <source>
        <dbReference type="ARBA" id="ARBA00022825"/>
    </source>
</evidence>
<evidence type="ECO:0000256" key="5">
    <source>
        <dbReference type="PROSITE-ProRule" id="PRU01240"/>
    </source>
</evidence>
<dbReference type="RefSeq" id="WP_169659157.1">
    <property type="nucleotide sequence ID" value="NZ_JABANE010000080.1"/>
</dbReference>
<reference evidence="8 9" key="1">
    <citation type="submission" date="2020-04" db="EMBL/GenBank/DDBJ databases">
        <title>Flammeovirga sp. SR4, a novel species isolated from seawater.</title>
        <authorList>
            <person name="Wang X."/>
        </authorList>
    </citation>
    <scope>NUCLEOTIDE SEQUENCE [LARGE SCALE GENOMIC DNA]</scope>
    <source>
        <strain evidence="8 9">ATCC 23126</strain>
    </source>
</reference>
<dbReference type="EMBL" id="JABANE010000080">
    <property type="protein sequence ID" value="NME70931.1"/>
    <property type="molecule type" value="Genomic_DNA"/>
</dbReference>
<sequence length="388" mass="40968">MLLIGMYMISCTTSEEITLNETNDQDLLSIVEDNYVVFLKESPNSNLRKSQFTYLERQEMMTVEANSFAMEYKIPNLDVHNIYGGVLNAFSIKIYNKSTLDQISNDPRVLRVIKDEIITLDKPSTNQVTVSSSQTTPWGINRVNGGVSYNGNSVAYVLDTGIDLDHPDLNVNASLGFNAFWYGRDGRSLDDYNSHGTHVAGTIGAINNSIGVIGVAAGATVVPVKVLNSRGSGSYSGIIAGIDFVGANGRPGDVANLSLGGGGNTDLDQTVQAAAQSSGVKFILAAGNESQNANNVSPARANGPNVYTISASDVNDNFASFSNYGSPVDWCAPGVNILSTVPGGRYASYNGTSMAAPHAAGVYLLGSAKTSGTVNNDPDGNPDPIISR</sequence>
<dbReference type="Proteomes" id="UP000576082">
    <property type="component" value="Unassembled WGS sequence"/>
</dbReference>
<dbReference type="PROSITE" id="PS00137">
    <property type="entry name" value="SUBTILASE_HIS"/>
    <property type="match status" value="1"/>
</dbReference>
<feature type="active site" description="Charge relay system" evidence="5">
    <location>
        <position position="353"/>
    </location>
</feature>
<keyword evidence="3 5" id="KW-0378">Hydrolase</keyword>
<dbReference type="InterPro" id="IPR050131">
    <property type="entry name" value="Peptidase_S8_subtilisin-like"/>
</dbReference>
<evidence type="ECO:0000256" key="1">
    <source>
        <dbReference type="ARBA" id="ARBA00011073"/>
    </source>
</evidence>
<dbReference type="SUPFAM" id="SSF52743">
    <property type="entry name" value="Subtilisin-like"/>
    <property type="match status" value="1"/>
</dbReference>
<feature type="active site" description="Charge relay system" evidence="5">
    <location>
        <position position="195"/>
    </location>
</feature>
<proteinExistence type="inferred from homology"/>
<feature type="domain" description="Peptidase S8/S53" evidence="7">
    <location>
        <begin position="157"/>
        <end position="363"/>
    </location>
</feature>
<dbReference type="InterPro" id="IPR034193">
    <property type="entry name" value="PCSK9_ProteinaseK-like"/>
</dbReference>
<dbReference type="AlphaFoldDB" id="A0A7X9XBN6"/>
<organism evidence="8 9">
    <name type="scientific">Flammeovirga aprica JL-4</name>
    <dbReference type="NCBI Taxonomy" id="694437"/>
    <lineage>
        <taxon>Bacteria</taxon>
        <taxon>Pseudomonadati</taxon>
        <taxon>Bacteroidota</taxon>
        <taxon>Cytophagia</taxon>
        <taxon>Cytophagales</taxon>
        <taxon>Flammeovirgaceae</taxon>
        <taxon>Flammeovirga</taxon>
    </lineage>
</organism>
<dbReference type="InterPro" id="IPR023827">
    <property type="entry name" value="Peptidase_S8_Asp-AS"/>
</dbReference>